<dbReference type="Pfam" id="PF00117">
    <property type="entry name" value="GATase"/>
    <property type="match status" value="2"/>
</dbReference>
<dbReference type="PROSITE" id="PS51273">
    <property type="entry name" value="GATASE_TYPE_1"/>
    <property type="match status" value="1"/>
</dbReference>
<protein>
    <recommendedName>
        <fullName evidence="9">CTP synthase</fullName>
        <ecNumber evidence="9">6.3.4.2</ecNumber>
    </recommendedName>
    <alternativeName>
        <fullName evidence="9">UTP--ammonia ligase</fullName>
    </alternativeName>
</protein>
<dbReference type="CDD" id="cd01746">
    <property type="entry name" value="GATase1_CTP_Synthase"/>
    <property type="match status" value="1"/>
</dbReference>
<keyword evidence="13" id="KW-1185">Reference proteome</keyword>
<dbReference type="SUPFAM" id="SSF52317">
    <property type="entry name" value="Class I glutamine amidotransferase-like"/>
    <property type="match status" value="2"/>
</dbReference>
<evidence type="ECO:0000256" key="1">
    <source>
        <dbReference type="ARBA" id="ARBA00005171"/>
    </source>
</evidence>
<dbReference type="GO" id="GO:0019856">
    <property type="term" value="P:pyrimidine nucleobase biosynthetic process"/>
    <property type="evidence" value="ECO:0007669"/>
    <property type="project" value="TreeGrafter"/>
</dbReference>
<keyword evidence="7 9" id="KW-0665">Pyrimidine biosynthesis</keyword>
<dbReference type="Pfam" id="PF06418">
    <property type="entry name" value="CTP_synth_N"/>
    <property type="match status" value="1"/>
</dbReference>
<accession>A0A914VKW4</accession>
<dbReference type="InterPro" id="IPR004468">
    <property type="entry name" value="CTP_synthase"/>
</dbReference>
<dbReference type="InterPro" id="IPR029062">
    <property type="entry name" value="Class_I_gatase-like"/>
</dbReference>
<comment type="pathway">
    <text evidence="1 9">Pyrimidine metabolism; CTP biosynthesis via de novo pathway; CTP from UDP: step 2/2.</text>
</comment>
<dbReference type="NCBIfam" id="NF003792">
    <property type="entry name" value="PRK05380.1"/>
    <property type="match status" value="1"/>
</dbReference>
<feature type="domain" description="Glutamine amidotransferase" evidence="11">
    <location>
        <begin position="585"/>
        <end position="621"/>
    </location>
</feature>
<evidence type="ECO:0000256" key="4">
    <source>
        <dbReference type="ARBA" id="ARBA00022741"/>
    </source>
</evidence>
<keyword evidence="3 9" id="KW-0436">Ligase</keyword>
<comment type="catalytic activity">
    <reaction evidence="8 9">
        <text>UTP + L-glutamine + ATP + H2O = CTP + L-glutamate + ADP + phosphate + 2 H(+)</text>
        <dbReference type="Rhea" id="RHEA:26426"/>
        <dbReference type="ChEBI" id="CHEBI:15377"/>
        <dbReference type="ChEBI" id="CHEBI:15378"/>
        <dbReference type="ChEBI" id="CHEBI:29985"/>
        <dbReference type="ChEBI" id="CHEBI:30616"/>
        <dbReference type="ChEBI" id="CHEBI:37563"/>
        <dbReference type="ChEBI" id="CHEBI:43474"/>
        <dbReference type="ChEBI" id="CHEBI:46398"/>
        <dbReference type="ChEBI" id="CHEBI:58359"/>
        <dbReference type="ChEBI" id="CHEBI:456216"/>
        <dbReference type="EC" id="6.3.4.2"/>
    </reaction>
</comment>
<dbReference type="InterPro" id="IPR033828">
    <property type="entry name" value="GATase1_CTP_Synthase"/>
</dbReference>
<dbReference type="SUPFAM" id="SSF52540">
    <property type="entry name" value="P-loop containing nucleoside triphosphate hydrolases"/>
    <property type="match status" value="1"/>
</dbReference>
<keyword evidence="6 9" id="KW-0315">Glutamine amidotransferase</keyword>
<evidence type="ECO:0000259" key="11">
    <source>
        <dbReference type="Pfam" id="PF00117"/>
    </source>
</evidence>
<comment type="similarity">
    <text evidence="2 9">Belongs to the CTP synthase family.</text>
</comment>
<dbReference type="Gene3D" id="3.40.50.880">
    <property type="match status" value="1"/>
</dbReference>
<feature type="compositionally biased region" description="Low complexity" evidence="10">
    <location>
        <begin position="660"/>
        <end position="677"/>
    </location>
</feature>
<keyword evidence="4 9" id="KW-0547">Nucleotide-binding</keyword>
<reference evidence="14" key="1">
    <citation type="submission" date="2022-11" db="UniProtKB">
        <authorList>
            <consortium name="WormBaseParasite"/>
        </authorList>
    </citation>
    <scope>IDENTIFICATION</scope>
</reference>
<evidence type="ECO:0000256" key="8">
    <source>
        <dbReference type="ARBA" id="ARBA00047781"/>
    </source>
</evidence>
<dbReference type="CDD" id="cd03113">
    <property type="entry name" value="CTPS_N"/>
    <property type="match status" value="1"/>
</dbReference>
<dbReference type="GO" id="GO:0097268">
    <property type="term" value="C:cytoophidium"/>
    <property type="evidence" value="ECO:0007669"/>
    <property type="project" value="TreeGrafter"/>
</dbReference>
<dbReference type="EC" id="6.3.4.2" evidence="9"/>
<dbReference type="GO" id="GO:0042802">
    <property type="term" value="F:identical protein binding"/>
    <property type="evidence" value="ECO:0007669"/>
    <property type="project" value="TreeGrafter"/>
</dbReference>
<dbReference type="GO" id="GO:0003883">
    <property type="term" value="F:CTP synthase activity"/>
    <property type="evidence" value="ECO:0007669"/>
    <property type="project" value="UniProtKB-UniRule"/>
</dbReference>
<dbReference type="GO" id="GO:0005737">
    <property type="term" value="C:cytoplasm"/>
    <property type="evidence" value="ECO:0007669"/>
    <property type="project" value="TreeGrafter"/>
</dbReference>
<feature type="domain" description="Glutamine amidotransferase" evidence="11">
    <location>
        <begin position="327"/>
        <end position="512"/>
    </location>
</feature>
<feature type="domain" description="CTP synthase N-terminal" evidence="12">
    <location>
        <begin position="13"/>
        <end position="283"/>
    </location>
</feature>
<dbReference type="InterPro" id="IPR017456">
    <property type="entry name" value="CTP_synthase_N"/>
</dbReference>
<evidence type="ECO:0000256" key="5">
    <source>
        <dbReference type="ARBA" id="ARBA00022840"/>
    </source>
</evidence>
<evidence type="ECO:0000256" key="9">
    <source>
        <dbReference type="RuleBase" id="RU810713"/>
    </source>
</evidence>
<feature type="region of interest" description="Disordered" evidence="10">
    <location>
        <begin position="657"/>
        <end position="677"/>
    </location>
</feature>
<dbReference type="PANTHER" id="PTHR11550:SF0">
    <property type="entry name" value="CTP SYNTHASE-RELATED"/>
    <property type="match status" value="1"/>
</dbReference>
<dbReference type="Proteomes" id="UP000887566">
    <property type="component" value="Unplaced"/>
</dbReference>
<evidence type="ECO:0000256" key="2">
    <source>
        <dbReference type="ARBA" id="ARBA00007533"/>
    </source>
</evidence>
<dbReference type="GO" id="GO:0044210">
    <property type="term" value="P:'de novo' CTP biosynthetic process"/>
    <property type="evidence" value="ECO:0007669"/>
    <property type="project" value="UniProtKB-UniRule"/>
</dbReference>
<dbReference type="InterPro" id="IPR017926">
    <property type="entry name" value="GATASE"/>
</dbReference>
<comment type="function">
    <text evidence="9">Catalyzes the ATP-dependent amination of UTP to CTP with either L-glutamine or ammonia as the source of nitrogen.</text>
</comment>
<dbReference type="GO" id="GO:0005524">
    <property type="term" value="F:ATP binding"/>
    <property type="evidence" value="ECO:0007669"/>
    <property type="project" value="UniProtKB-KW"/>
</dbReference>
<evidence type="ECO:0000256" key="10">
    <source>
        <dbReference type="SAM" id="MobiDB-lite"/>
    </source>
</evidence>
<dbReference type="WBParaSite" id="PSAMB.scaffold2141size25113.g16663.t1">
    <property type="protein sequence ID" value="PSAMB.scaffold2141size25113.g16663.t1"/>
    <property type="gene ID" value="PSAMB.scaffold2141size25113.g16663"/>
</dbReference>
<dbReference type="NCBIfam" id="TIGR00337">
    <property type="entry name" value="PyrG"/>
    <property type="match status" value="1"/>
</dbReference>
<evidence type="ECO:0000256" key="6">
    <source>
        <dbReference type="ARBA" id="ARBA00022962"/>
    </source>
</evidence>
<dbReference type="InterPro" id="IPR027417">
    <property type="entry name" value="P-loop_NTPase"/>
</dbReference>
<dbReference type="AlphaFoldDB" id="A0A914VKW4"/>
<organism evidence="13 14">
    <name type="scientific">Plectus sambesii</name>
    <dbReference type="NCBI Taxonomy" id="2011161"/>
    <lineage>
        <taxon>Eukaryota</taxon>
        <taxon>Metazoa</taxon>
        <taxon>Ecdysozoa</taxon>
        <taxon>Nematoda</taxon>
        <taxon>Chromadorea</taxon>
        <taxon>Plectida</taxon>
        <taxon>Plectina</taxon>
        <taxon>Plectoidea</taxon>
        <taxon>Plectidae</taxon>
        <taxon>Plectus</taxon>
    </lineage>
</organism>
<evidence type="ECO:0000256" key="3">
    <source>
        <dbReference type="ARBA" id="ARBA00022598"/>
    </source>
</evidence>
<dbReference type="FunFam" id="3.40.50.880:FF:000069">
    <property type="entry name" value="CTP synthase"/>
    <property type="match status" value="1"/>
</dbReference>
<dbReference type="Gene3D" id="3.40.50.300">
    <property type="entry name" value="P-loop containing nucleotide triphosphate hydrolases"/>
    <property type="match status" value="1"/>
</dbReference>
<sequence length="677" mass="74685">MGSNSGATERSMKYILVTGGVISGVGKGIISSSLGVILKSHGYRVSAIKIDPYINIDAGTFSPHEHGEVYVLDDGGEVDLDLGNYERFLGVRLTRDNNITTGKIYKQVIDRERLGSYLGKTVQVIPHITDAIMEWVARVAKIPVDNSGKQPHICIIELGGTVGDIEGMPFAEAFRQFQFRVQSHNFFNVHVSLVPEPKSTGEQKTKPTQNGVRELRTSGLSPDLVVCRSETALTASTKAKLSMFCQVTPEQVIDVHDVTNIYHVPLVLYNQNVLKIIEERLKLHEISDHCRAQMTTSIEHWRNLANICDRFHETVRIALVGKYVQLEDAYTSVIKALKHAAIHVNRKLIIDFINSEDLEENHRSEKPANYYKAWSQLTSAEGVLVPGGFGERGIEGKITACKWAREHNIPFLGICLGMQCAAIEFARNVCGINGANSTEFSKNLVGKEQQIVIDMPEHSPEEGRGMGATMRLGRRTSVFLTTHSKLYALYDSKQSISERHRHRYEVNPALVPMLARKGLHFVGMGVDEGSNNLTVIDEVRRTDSSSALLKLAADNVAFKDQTIADLLDKIDELCHKGGTGTDRTAVRMEIVELKNHPYFVGVQFHPEYLSSPMKPSPPFLGLLLGASKQLDGFLNGTRVPSPMTLLGGSMSSAMIIPRAKSSSSSTEELSPLSKTAP</sequence>
<name>A0A914VKW4_9BILA</name>
<dbReference type="FunFam" id="3.40.50.300:FF:000207">
    <property type="entry name" value="CTP synthase"/>
    <property type="match status" value="1"/>
</dbReference>
<evidence type="ECO:0000259" key="12">
    <source>
        <dbReference type="Pfam" id="PF06418"/>
    </source>
</evidence>
<dbReference type="PANTHER" id="PTHR11550">
    <property type="entry name" value="CTP SYNTHASE"/>
    <property type="match status" value="1"/>
</dbReference>
<proteinExistence type="inferred from homology"/>
<evidence type="ECO:0000313" key="14">
    <source>
        <dbReference type="WBParaSite" id="PSAMB.scaffold2141size25113.g16663.t1"/>
    </source>
</evidence>
<evidence type="ECO:0000256" key="7">
    <source>
        <dbReference type="ARBA" id="ARBA00022975"/>
    </source>
</evidence>
<evidence type="ECO:0000313" key="13">
    <source>
        <dbReference type="Proteomes" id="UP000887566"/>
    </source>
</evidence>
<keyword evidence="5 9" id="KW-0067">ATP-binding</keyword>